<protein>
    <submittedName>
        <fullName evidence="1">Por secretion system C-terminal sorting domain-containing protein</fullName>
    </submittedName>
</protein>
<dbReference type="Proteomes" id="UP000199021">
    <property type="component" value="Unassembled WGS sequence"/>
</dbReference>
<name>A0A1H9NM27_9BACT</name>
<dbReference type="InParanoid" id="A0A1H9NM27"/>
<organism evidence="1 2">
    <name type="scientific">Neolewinella agarilytica</name>
    <dbReference type="NCBI Taxonomy" id="478744"/>
    <lineage>
        <taxon>Bacteria</taxon>
        <taxon>Pseudomonadati</taxon>
        <taxon>Bacteroidota</taxon>
        <taxon>Saprospiria</taxon>
        <taxon>Saprospirales</taxon>
        <taxon>Lewinellaceae</taxon>
        <taxon>Neolewinella</taxon>
    </lineage>
</organism>
<proteinExistence type="predicted"/>
<dbReference type="NCBIfam" id="TIGR04183">
    <property type="entry name" value="Por_Secre_tail"/>
    <property type="match status" value="1"/>
</dbReference>
<sequence>MCNLFRVKPYLVKLNISASMIKFLLSIGVLLCTCVGAHAQLPDSCKLAMGTNLAGLADYGTELPFVDLMRNSREWYTKSVGDPASPFNSEFADSLSYRPDGYPTHAPQMVNGSVYPQQVATIWGKTDGWPLGQYTVLWDGDGELSFFGTYENLTVLADDRRATFDLVNRIDGVVEIKIVRSEMADPIHNIRLLMPGSEATYLEQPFNPVWLEKVDVFQTVRFMDWGSTNGWGTKAGETGDGSLTDWAGRSQPDFYTWTHSKGIPYEMMVRFMNDYDKDGWVCVPHTASEDYVREMARFFRDNLEPERHLYVEYSNEIWNWIFPQAQWANRYGCEIPGISWPEGTTTFIQNMLDVWTEEYAGVPERTSRVVGVQAGWLDVAQRVAFNVDSASFDFVSPTFYFGFTDEAEAELDGLGAGATVADVARLARASMPTGFAYLSDIKTEVADRINKPLACYEGGQHLTPNPFGVVPSYEQALIDVQRDTSMYNLYNEWFDLLRTLVDDKGRPLELMNFSFVAPRSPQFGSWGMLETMDQDTALIPAPKYKAILENMAGSCSATTSATDIAFTPGVLTIYPNPNDGMMRMEGVEGLHSLRVYNATGQLVMARERRSGSDLSLGALPSGSYFLLVREESSGKLFRARVVLLE</sequence>
<dbReference type="STRING" id="478744.SAMN05444359_13811"/>
<keyword evidence="2" id="KW-1185">Reference proteome</keyword>
<dbReference type="AlphaFoldDB" id="A0A1H9NM27"/>
<dbReference type="OrthoDB" id="9770043at2"/>
<dbReference type="EMBL" id="FOFB01000038">
    <property type="protein sequence ID" value="SER36986.1"/>
    <property type="molecule type" value="Genomic_DNA"/>
</dbReference>
<dbReference type="InterPro" id="IPR026444">
    <property type="entry name" value="Secre_tail"/>
</dbReference>
<evidence type="ECO:0000313" key="2">
    <source>
        <dbReference type="Proteomes" id="UP000199021"/>
    </source>
</evidence>
<gene>
    <name evidence="1" type="ORF">SAMN05444359_13811</name>
</gene>
<reference evidence="2" key="1">
    <citation type="submission" date="2016-10" db="EMBL/GenBank/DDBJ databases">
        <authorList>
            <person name="Varghese N."/>
            <person name="Submissions S."/>
        </authorList>
    </citation>
    <scope>NUCLEOTIDE SEQUENCE [LARGE SCALE GENOMIC DNA]</scope>
    <source>
        <strain evidence="2">DSM 24740</strain>
    </source>
</reference>
<evidence type="ECO:0000313" key="1">
    <source>
        <dbReference type="EMBL" id="SER36986.1"/>
    </source>
</evidence>
<accession>A0A1H9NM27</accession>